<evidence type="ECO:0000256" key="4">
    <source>
        <dbReference type="ARBA" id="ARBA00022525"/>
    </source>
</evidence>
<dbReference type="EMBL" id="NBNE01005192">
    <property type="protein sequence ID" value="OWZ04025.1"/>
    <property type="molecule type" value="Genomic_DNA"/>
</dbReference>
<evidence type="ECO:0000256" key="1">
    <source>
        <dbReference type="ARBA" id="ARBA00004340"/>
    </source>
</evidence>
<evidence type="ECO:0000256" key="3">
    <source>
        <dbReference type="ARBA" id="ARBA00010400"/>
    </source>
</evidence>
<name>A0A225VF79_9STRA</name>
<evidence type="ECO:0000256" key="6">
    <source>
        <dbReference type="ARBA" id="ARBA00023026"/>
    </source>
</evidence>
<comment type="caution">
    <text evidence="8">The sequence shown here is derived from an EMBL/GenBank/DDBJ whole genome shotgun (WGS) entry which is preliminary data.</text>
</comment>
<protein>
    <recommendedName>
        <fullName evidence="7">RxLR effector PexRD54 WY domain-containing protein</fullName>
    </recommendedName>
</protein>
<proteinExistence type="inferred from homology"/>
<dbReference type="AlphaFoldDB" id="A0A225VF79"/>
<dbReference type="Proteomes" id="UP000198211">
    <property type="component" value="Unassembled WGS sequence"/>
</dbReference>
<dbReference type="InterPro" id="IPR054463">
    <property type="entry name" value="PexRD54_WY"/>
</dbReference>
<dbReference type="GO" id="GO:0005576">
    <property type="term" value="C:extracellular region"/>
    <property type="evidence" value="ECO:0007669"/>
    <property type="project" value="UniProtKB-SubCell"/>
</dbReference>
<keyword evidence="4" id="KW-0964">Secreted</keyword>
<feature type="domain" description="RxLR effector PexRD54 WY" evidence="7">
    <location>
        <begin position="339"/>
        <end position="379"/>
    </location>
</feature>
<dbReference type="STRING" id="4795.A0A225VF79"/>
<keyword evidence="9" id="KW-1185">Reference proteome</keyword>
<comment type="similarity">
    <text evidence="3">Belongs to the RxLR effector family.</text>
</comment>
<evidence type="ECO:0000313" key="9">
    <source>
        <dbReference type="Proteomes" id="UP000198211"/>
    </source>
</evidence>
<accession>A0A225VF79</accession>
<evidence type="ECO:0000259" key="7">
    <source>
        <dbReference type="Pfam" id="PF22748"/>
    </source>
</evidence>
<organism evidence="8 9">
    <name type="scientific">Phytophthora megakarya</name>
    <dbReference type="NCBI Taxonomy" id="4795"/>
    <lineage>
        <taxon>Eukaryota</taxon>
        <taxon>Sar</taxon>
        <taxon>Stramenopiles</taxon>
        <taxon>Oomycota</taxon>
        <taxon>Peronosporomycetes</taxon>
        <taxon>Peronosporales</taxon>
        <taxon>Peronosporaceae</taxon>
        <taxon>Phytophthora</taxon>
    </lineage>
</organism>
<evidence type="ECO:0000256" key="2">
    <source>
        <dbReference type="ARBA" id="ARBA00004613"/>
    </source>
</evidence>
<sequence length="476" mass="55187">SVGDVFKLLKLDETGESLFKNPLLNSWVKYSVKFDKNGDEMMFLTLKKYFDEETLTKLIIAGKNDNQIAVKLEKVELENWLSSGKTSDEVFKHLNLNDDTANIFKNPAFNTWVSYVAMVDKETPYETMLAKLLAGQTDQSLAKWMRSPDLSYNTHKITQKLELVQLKNWLNSKKSSDDVFKLLLLHEEEGINLLKNSALPVWESYVRMLKKNPDEILLNELKMRNTDSEVAKLLVVAKQDYSIATARRLEEVMQNKWINEGKSAADVFNILKLEKEGNLVFDSPIWRTWSSYVTRLVKEDPEEPMYLVLKAQYGEKHLKGMIEKAKQNSGTKAIADKMQEESWLIEGKTADDIFKLLKLDEKGDKFFESPMLRTWLSYVTKLGKREEKLNEYATIVYLEDRFGSQDLARILNPTTPQTKEIVIKLRQLQFNQWMAEHMDPKVVGRMLSRKLDLATQVRVNLAFFDFYTTHGGPPFY</sequence>
<evidence type="ECO:0000256" key="5">
    <source>
        <dbReference type="ARBA" id="ARBA00022729"/>
    </source>
</evidence>
<dbReference type="GO" id="GO:0043657">
    <property type="term" value="C:host cell"/>
    <property type="evidence" value="ECO:0007669"/>
    <property type="project" value="UniProtKB-SubCell"/>
</dbReference>
<evidence type="ECO:0000313" key="8">
    <source>
        <dbReference type="EMBL" id="OWZ04025.1"/>
    </source>
</evidence>
<feature type="non-terminal residue" evidence="8">
    <location>
        <position position="1"/>
    </location>
</feature>
<gene>
    <name evidence="8" type="ORF">PHMEG_00024149</name>
</gene>
<keyword evidence="5" id="KW-0732">Signal</keyword>
<feature type="domain" description="RxLR effector PexRD54 WY" evidence="7">
    <location>
        <begin position="78"/>
        <end position="116"/>
    </location>
</feature>
<dbReference type="OrthoDB" id="110891at2759"/>
<comment type="subcellular location">
    <subcellularLocation>
        <location evidence="1">Host cell</location>
    </subcellularLocation>
    <subcellularLocation>
        <location evidence="2">Secreted</location>
    </subcellularLocation>
</comment>
<dbReference type="Pfam" id="PF22748">
    <property type="entry name" value="PexRD54_WY"/>
    <property type="match status" value="2"/>
</dbReference>
<keyword evidence="6" id="KW-0843">Virulence</keyword>
<reference evidence="9" key="1">
    <citation type="submission" date="2017-03" db="EMBL/GenBank/DDBJ databases">
        <title>Phytopthora megakarya and P. palmivora, two closely related causual agents of cacao black pod achieved similar genome size and gene model numbers by different mechanisms.</title>
        <authorList>
            <person name="Ali S."/>
            <person name="Shao J."/>
            <person name="Larry D.J."/>
            <person name="Kronmiller B."/>
            <person name="Shen D."/>
            <person name="Strem M.D."/>
            <person name="Melnick R.L."/>
            <person name="Guiltinan M.J."/>
            <person name="Tyler B.M."/>
            <person name="Meinhardt L.W."/>
            <person name="Bailey B.A."/>
        </authorList>
    </citation>
    <scope>NUCLEOTIDE SEQUENCE [LARGE SCALE GENOMIC DNA]</scope>
    <source>
        <strain evidence="9">zdho120</strain>
    </source>
</reference>